<organism evidence="2">
    <name type="scientific">uncultured Acidimicrobiales bacterium</name>
    <dbReference type="NCBI Taxonomy" id="310071"/>
    <lineage>
        <taxon>Bacteria</taxon>
        <taxon>Bacillati</taxon>
        <taxon>Actinomycetota</taxon>
        <taxon>Acidimicrobiia</taxon>
        <taxon>Acidimicrobiales</taxon>
        <taxon>environmental samples</taxon>
    </lineage>
</organism>
<evidence type="ECO:0000256" key="1">
    <source>
        <dbReference type="SAM" id="MobiDB-lite"/>
    </source>
</evidence>
<reference evidence="2" key="1">
    <citation type="submission" date="2020-02" db="EMBL/GenBank/DDBJ databases">
        <authorList>
            <person name="Meier V. D."/>
        </authorList>
    </citation>
    <scope>NUCLEOTIDE SEQUENCE</scope>
    <source>
        <strain evidence="2">AVDCRST_MAG76</strain>
    </source>
</reference>
<evidence type="ECO:0000313" key="2">
    <source>
        <dbReference type="EMBL" id="CAA9258937.1"/>
    </source>
</evidence>
<gene>
    <name evidence="2" type="ORF">AVDCRST_MAG76-2675</name>
</gene>
<accession>A0A6J4ISQ1</accession>
<dbReference type="AlphaFoldDB" id="A0A6J4ISQ1"/>
<name>A0A6J4ISQ1_9ACTN</name>
<sequence>MGGLAAGCPSVPTGRTGSFLAWPVGLPEEIRTARAPPQPSRSPPAGSCPRLAPASP</sequence>
<proteinExistence type="predicted"/>
<protein>
    <submittedName>
        <fullName evidence="2">Uncharacterized protein</fullName>
    </submittedName>
</protein>
<feature type="region of interest" description="Disordered" evidence="1">
    <location>
        <begin position="29"/>
        <end position="56"/>
    </location>
</feature>
<dbReference type="EMBL" id="CADCSZ010000164">
    <property type="protein sequence ID" value="CAA9258937.1"/>
    <property type="molecule type" value="Genomic_DNA"/>
</dbReference>